<dbReference type="InterPro" id="IPR013221">
    <property type="entry name" value="Mur_ligase_cen"/>
</dbReference>
<reference evidence="14 15" key="1">
    <citation type="submission" date="2016-11" db="EMBL/GenBank/DDBJ databases">
        <authorList>
            <person name="Jaros S."/>
            <person name="Januszkiewicz K."/>
            <person name="Wedrychowicz H."/>
        </authorList>
    </citation>
    <scope>NUCLEOTIDE SEQUENCE [LARGE SCALE GENOMIC DNA]</scope>
    <source>
        <strain evidence="14 15">DSM 44666</strain>
    </source>
</reference>
<dbReference type="GO" id="GO:0004326">
    <property type="term" value="F:tetrahydrofolylpolyglutamate synthase activity"/>
    <property type="evidence" value="ECO:0007669"/>
    <property type="project" value="UniProtKB-EC"/>
</dbReference>
<evidence type="ECO:0000259" key="13">
    <source>
        <dbReference type="Pfam" id="PF08245"/>
    </source>
</evidence>
<dbReference type="InterPro" id="IPR036565">
    <property type="entry name" value="Mur-like_cat_sf"/>
</dbReference>
<comment type="similarity">
    <text evidence="2 11">Belongs to the folylpolyglutamate synthase family.</text>
</comment>
<dbReference type="EMBL" id="FQVL01000001">
    <property type="protein sequence ID" value="SHE48008.1"/>
    <property type="molecule type" value="Genomic_DNA"/>
</dbReference>
<evidence type="ECO:0000256" key="4">
    <source>
        <dbReference type="ARBA" id="ARBA00022598"/>
    </source>
</evidence>
<dbReference type="SUPFAM" id="SSF53623">
    <property type="entry name" value="MurD-like peptide ligases, catalytic domain"/>
    <property type="match status" value="1"/>
</dbReference>
<dbReference type="Gene3D" id="3.90.190.20">
    <property type="entry name" value="Mur ligase, C-terminal domain"/>
    <property type="match status" value="1"/>
</dbReference>
<keyword evidence="5" id="KW-0479">Metal-binding</keyword>
<evidence type="ECO:0000256" key="5">
    <source>
        <dbReference type="ARBA" id="ARBA00022723"/>
    </source>
</evidence>
<organism evidence="14 15">
    <name type="scientific">Seinonella peptonophila</name>
    <dbReference type="NCBI Taxonomy" id="112248"/>
    <lineage>
        <taxon>Bacteria</taxon>
        <taxon>Bacillati</taxon>
        <taxon>Bacillota</taxon>
        <taxon>Bacilli</taxon>
        <taxon>Bacillales</taxon>
        <taxon>Thermoactinomycetaceae</taxon>
        <taxon>Seinonella</taxon>
    </lineage>
</organism>
<evidence type="ECO:0000256" key="1">
    <source>
        <dbReference type="ARBA" id="ARBA00001946"/>
    </source>
</evidence>
<evidence type="ECO:0000256" key="11">
    <source>
        <dbReference type="PIRNR" id="PIRNR001563"/>
    </source>
</evidence>
<dbReference type="FunFam" id="3.40.1190.10:FF:000011">
    <property type="entry name" value="Folylpolyglutamate synthase/dihydrofolate synthase"/>
    <property type="match status" value="1"/>
</dbReference>
<evidence type="ECO:0000256" key="3">
    <source>
        <dbReference type="ARBA" id="ARBA00013025"/>
    </source>
</evidence>
<dbReference type="GO" id="GO:0008841">
    <property type="term" value="F:dihydrofolate synthase activity"/>
    <property type="evidence" value="ECO:0007669"/>
    <property type="project" value="TreeGrafter"/>
</dbReference>
<evidence type="ECO:0000259" key="12">
    <source>
        <dbReference type="Pfam" id="PF02875"/>
    </source>
</evidence>
<evidence type="ECO:0000313" key="14">
    <source>
        <dbReference type="EMBL" id="SHE48008.1"/>
    </source>
</evidence>
<evidence type="ECO:0000256" key="7">
    <source>
        <dbReference type="ARBA" id="ARBA00022840"/>
    </source>
</evidence>
<dbReference type="SUPFAM" id="SSF53244">
    <property type="entry name" value="MurD-like peptide ligases, peptide-binding domain"/>
    <property type="match status" value="1"/>
</dbReference>
<dbReference type="PIRSF" id="PIRSF001563">
    <property type="entry name" value="Folylpolyglu_synth"/>
    <property type="match status" value="1"/>
</dbReference>
<accession>A0A1M4TUA7</accession>
<dbReference type="STRING" id="112248.SAMN05444392_101645"/>
<dbReference type="PANTHER" id="PTHR11136:SF0">
    <property type="entry name" value="DIHYDROFOLATE SYNTHETASE-RELATED"/>
    <property type="match status" value="1"/>
</dbReference>
<dbReference type="PROSITE" id="PS01012">
    <property type="entry name" value="FOLYLPOLYGLU_SYNT_2"/>
    <property type="match status" value="1"/>
</dbReference>
<evidence type="ECO:0000256" key="2">
    <source>
        <dbReference type="ARBA" id="ARBA00008276"/>
    </source>
</evidence>
<dbReference type="GO" id="GO:0005524">
    <property type="term" value="F:ATP binding"/>
    <property type="evidence" value="ECO:0007669"/>
    <property type="project" value="UniProtKB-KW"/>
</dbReference>
<dbReference type="Pfam" id="PF02875">
    <property type="entry name" value="Mur_ligase_C"/>
    <property type="match status" value="1"/>
</dbReference>
<evidence type="ECO:0000256" key="9">
    <source>
        <dbReference type="ARBA" id="ARBA00030592"/>
    </source>
</evidence>
<protein>
    <recommendedName>
        <fullName evidence="3">tetrahydrofolate synthase</fullName>
        <ecNumber evidence="3">6.3.2.17</ecNumber>
    </recommendedName>
    <alternativeName>
        <fullName evidence="9">Tetrahydrofolylpolyglutamate synthase</fullName>
    </alternativeName>
</protein>
<feature type="domain" description="Mur ligase C-terminal" evidence="12">
    <location>
        <begin position="312"/>
        <end position="434"/>
    </location>
</feature>
<name>A0A1M4TUA7_9BACL</name>
<gene>
    <name evidence="14" type="ORF">SAMN05444392_101645</name>
</gene>
<keyword evidence="7 11" id="KW-0067">ATP-binding</keyword>
<comment type="catalytic activity">
    <reaction evidence="10">
        <text>(6S)-5,6,7,8-tetrahydrofolyl-(gamma-L-Glu)(n) + L-glutamate + ATP = (6S)-5,6,7,8-tetrahydrofolyl-(gamma-L-Glu)(n+1) + ADP + phosphate + H(+)</text>
        <dbReference type="Rhea" id="RHEA:10580"/>
        <dbReference type="Rhea" id="RHEA-COMP:14738"/>
        <dbReference type="Rhea" id="RHEA-COMP:14740"/>
        <dbReference type="ChEBI" id="CHEBI:15378"/>
        <dbReference type="ChEBI" id="CHEBI:29985"/>
        <dbReference type="ChEBI" id="CHEBI:30616"/>
        <dbReference type="ChEBI" id="CHEBI:43474"/>
        <dbReference type="ChEBI" id="CHEBI:141005"/>
        <dbReference type="ChEBI" id="CHEBI:456216"/>
        <dbReference type="EC" id="6.3.2.17"/>
    </reaction>
</comment>
<evidence type="ECO:0000256" key="6">
    <source>
        <dbReference type="ARBA" id="ARBA00022741"/>
    </source>
</evidence>
<sequence>MGKEGTRLKEDRPFFYSANELFQQLRPEHEMKLGLERVEWLLERIGNPQRRLRIIHIAGTNGKGSTSMMISSVLREANYSVGVFLSPPILAWNERIQVDGKFISEASFLRWVNKLWPFIEEMKEKGIESPSFYELWTVVALCYFAKEAVPDYVVLETGLGGRFDATNVVFPLISVITQIGLDHREQLGDTVEQIAFEKAGIIKAGVPVVCGFSSDQAQAVIQQIAKERNAPYYQGNQHFHVSKLIENEERQEFKVETLFRTYSRLAIQLRGQHQIENAGVALMALEILQQRYAVMLAEEQIEMGMLQAFIPGRLEQIGRRPFLLLDGAHNEDSMRKSLETITRLYTYRKCIVVTAMMRDKDVESMLSMLGEVTDFLITTTVDRQPRSVPADQLAEQALLTSPSITIEANSSVEKALKQAKNIATEDDLILVIGSLYLVAEARLLLVHQ</sequence>
<evidence type="ECO:0000256" key="10">
    <source>
        <dbReference type="ARBA" id="ARBA00047493"/>
    </source>
</evidence>
<dbReference type="PANTHER" id="PTHR11136">
    <property type="entry name" value="FOLYLPOLYGLUTAMATE SYNTHASE-RELATED"/>
    <property type="match status" value="1"/>
</dbReference>
<feature type="domain" description="Mur ligase central" evidence="13">
    <location>
        <begin position="57"/>
        <end position="284"/>
    </location>
</feature>
<evidence type="ECO:0000313" key="15">
    <source>
        <dbReference type="Proteomes" id="UP000184476"/>
    </source>
</evidence>
<proteinExistence type="inferred from homology"/>
<dbReference type="Gene3D" id="3.40.1190.10">
    <property type="entry name" value="Mur-like, catalytic domain"/>
    <property type="match status" value="1"/>
</dbReference>
<dbReference type="InterPro" id="IPR036615">
    <property type="entry name" value="Mur_ligase_C_dom_sf"/>
</dbReference>
<dbReference type="NCBIfam" id="TIGR01499">
    <property type="entry name" value="folC"/>
    <property type="match status" value="1"/>
</dbReference>
<dbReference type="InterPro" id="IPR018109">
    <property type="entry name" value="Folylpolyglutamate_synth_CS"/>
</dbReference>
<keyword evidence="4 11" id="KW-0436">Ligase</keyword>
<dbReference type="GO" id="GO:0046872">
    <property type="term" value="F:metal ion binding"/>
    <property type="evidence" value="ECO:0007669"/>
    <property type="project" value="UniProtKB-KW"/>
</dbReference>
<dbReference type="GO" id="GO:0005737">
    <property type="term" value="C:cytoplasm"/>
    <property type="evidence" value="ECO:0007669"/>
    <property type="project" value="TreeGrafter"/>
</dbReference>
<evidence type="ECO:0000256" key="8">
    <source>
        <dbReference type="ARBA" id="ARBA00022842"/>
    </source>
</evidence>
<dbReference type="EC" id="6.3.2.17" evidence="3"/>
<dbReference type="InterPro" id="IPR001645">
    <property type="entry name" value="Folylpolyglutamate_synth"/>
</dbReference>
<keyword evidence="6 11" id="KW-0547">Nucleotide-binding</keyword>
<dbReference type="Proteomes" id="UP000184476">
    <property type="component" value="Unassembled WGS sequence"/>
</dbReference>
<dbReference type="InterPro" id="IPR004101">
    <property type="entry name" value="Mur_ligase_C"/>
</dbReference>
<comment type="cofactor">
    <cofactor evidence="1">
        <name>Mg(2+)</name>
        <dbReference type="ChEBI" id="CHEBI:18420"/>
    </cofactor>
</comment>
<keyword evidence="15" id="KW-1185">Reference proteome</keyword>
<dbReference type="AlphaFoldDB" id="A0A1M4TUA7"/>
<keyword evidence="8" id="KW-0460">Magnesium</keyword>
<dbReference type="Pfam" id="PF08245">
    <property type="entry name" value="Mur_ligase_M"/>
    <property type="match status" value="1"/>
</dbReference>